<comment type="caution">
    <text evidence="3">The sequence shown here is derived from an EMBL/GenBank/DDBJ whole genome shotgun (WGS) entry which is preliminary data.</text>
</comment>
<dbReference type="Proteomes" id="UP000176228">
    <property type="component" value="Unassembled WGS sequence"/>
</dbReference>
<evidence type="ECO:0000256" key="2">
    <source>
        <dbReference type="RuleBase" id="RU362080"/>
    </source>
</evidence>
<accession>A0A1F6B9C9</accession>
<dbReference type="STRING" id="1798391.A2968_01080"/>
<dbReference type="InterPro" id="IPR036165">
    <property type="entry name" value="YefM-like_sf"/>
</dbReference>
<protein>
    <recommendedName>
        <fullName evidence="2">Antitoxin</fullName>
    </recommendedName>
</protein>
<dbReference type="AlphaFoldDB" id="A0A1F6B9C9"/>
<dbReference type="InterPro" id="IPR006442">
    <property type="entry name" value="Antitoxin_Phd/YefM"/>
</dbReference>
<evidence type="ECO:0000313" key="4">
    <source>
        <dbReference type="Proteomes" id="UP000176228"/>
    </source>
</evidence>
<gene>
    <name evidence="3" type="ORF">A2968_01080</name>
</gene>
<comment type="similarity">
    <text evidence="1 2">Belongs to the phD/YefM antitoxin family.</text>
</comment>
<reference evidence="3 4" key="1">
    <citation type="journal article" date="2016" name="Nat. Commun.">
        <title>Thousands of microbial genomes shed light on interconnected biogeochemical processes in an aquifer system.</title>
        <authorList>
            <person name="Anantharaman K."/>
            <person name="Brown C.T."/>
            <person name="Hug L.A."/>
            <person name="Sharon I."/>
            <person name="Castelle C.J."/>
            <person name="Probst A.J."/>
            <person name="Thomas B.C."/>
            <person name="Singh A."/>
            <person name="Wilkins M.J."/>
            <person name="Karaoz U."/>
            <person name="Brodie E.L."/>
            <person name="Williams K.H."/>
            <person name="Hubbard S.S."/>
            <person name="Banfield J.F."/>
        </authorList>
    </citation>
    <scope>NUCLEOTIDE SEQUENCE [LARGE SCALE GENOMIC DNA]</scope>
</reference>
<evidence type="ECO:0000313" key="3">
    <source>
        <dbReference type="EMBL" id="OGG33524.1"/>
    </source>
</evidence>
<dbReference type="Pfam" id="PF02604">
    <property type="entry name" value="PhdYeFM_antitox"/>
    <property type="match status" value="1"/>
</dbReference>
<dbReference type="Gene3D" id="3.40.1620.10">
    <property type="entry name" value="YefM-like domain"/>
    <property type="match status" value="1"/>
</dbReference>
<proteinExistence type="inferred from homology"/>
<dbReference type="EMBL" id="MFJU01000039">
    <property type="protein sequence ID" value="OGG33524.1"/>
    <property type="molecule type" value="Genomic_DNA"/>
</dbReference>
<comment type="function">
    <text evidence="2">Antitoxin component of a type II toxin-antitoxin (TA) system.</text>
</comment>
<name>A0A1F6B9C9_9BACT</name>
<sequence>MQSSKTIPASQVKNNFGSIVSQVSRGKYPEVIVENRGEPVVAIVSIEDLKVLKETRERARQKEALARLRQVRTRVQVRVKGKLIEQEADDIANRFSRELVEDLEKEGKIKFER</sequence>
<evidence type="ECO:0000256" key="1">
    <source>
        <dbReference type="ARBA" id="ARBA00009981"/>
    </source>
</evidence>
<organism evidence="3 4">
    <name type="scientific">Candidatus Gottesmanbacteria bacterium RIFCSPLOWO2_01_FULL_42_22</name>
    <dbReference type="NCBI Taxonomy" id="1798391"/>
    <lineage>
        <taxon>Bacteria</taxon>
        <taxon>Candidatus Gottesmaniibacteriota</taxon>
    </lineage>
</organism>
<dbReference type="NCBIfam" id="TIGR01552">
    <property type="entry name" value="phd_fam"/>
    <property type="match status" value="1"/>
</dbReference>
<dbReference type="SUPFAM" id="SSF143120">
    <property type="entry name" value="YefM-like"/>
    <property type="match status" value="1"/>
</dbReference>